<reference evidence="4" key="2">
    <citation type="submission" date="2025-09" db="UniProtKB">
        <authorList>
            <consortium name="Ensembl"/>
        </authorList>
    </citation>
    <scope>IDENTIFICATION</scope>
</reference>
<dbReference type="Proteomes" id="UP000694545">
    <property type="component" value="Unplaced"/>
</dbReference>
<dbReference type="PANTHER" id="PTHR15511:SF2">
    <property type="entry name" value="TUMOR NECROSIS FACTOR RECEPTOR SUPERFAMILY MEMBER 13B"/>
    <property type="match status" value="1"/>
</dbReference>
<dbReference type="SUPFAM" id="SSF57586">
    <property type="entry name" value="TNF receptor-like"/>
    <property type="match status" value="1"/>
</dbReference>
<dbReference type="GO" id="GO:0005886">
    <property type="term" value="C:plasma membrane"/>
    <property type="evidence" value="ECO:0007669"/>
    <property type="project" value="InterPro"/>
</dbReference>
<reference evidence="4" key="1">
    <citation type="submission" date="2025-08" db="UniProtKB">
        <authorList>
            <consortium name="Ensembl"/>
        </authorList>
    </citation>
    <scope>IDENTIFICATION</scope>
</reference>
<sequence>MLTVLSLLPNAMDFISCISASMDCSKRVGFFYDSLLRKCINCSSICGQHPIECLTGGKELLSIPKPGDLAATLPAPAALQAIQCRLDGTCNQTVVIYLVFGFCLCTLLFSLLVTWICFRKTGEDMMCPASTPCRKRENSPKDRLMEAESMGTRSNGSQTPEPVETCGFCFPEVSPAVQETRACHSSYQFGTQGDAAVAGDMGTAPTPEDGHFQIICSPSQEKI</sequence>
<dbReference type="OMA" id="CKEGCFK"/>
<evidence type="ECO:0000313" key="4">
    <source>
        <dbReference type="Ensembl" id="ENSVKKP00000009732.1"/>
    </source>
</evidence>
<feature type="region of interest" description="Disordered" evidence="1">
    <location>
        <begin position="135"/>
        <end position="159"/>
    </location>
</feature>
<dbReference type="GO" id="GO:0030889">
    <property type="term" value="P:negative regulation of B cell proliferation"/>
    <property type="evidence" value="ECO:0007669"/>
    <property type="project" value="TreeGrafter"/>
</dbReference>
<keyword evidence="2" id="KW-0472">Membrane</keyword>
<feature type="transmembrane region" description="Helical" evidence="2">
    <location>
        <begin position="94"/>
        <end position="118"/>
    </location>
</feature>
<dbReference type="AlphaFoldDB" id="A0A8D2KV91"/>
<dbReference type="PRINTS" id="PR01963">
    <property type="entry name" value="TNFACTORR13B"/>
</dbReference>
<evidence type="ECO:0000256" key="1">
    <source>
        <dbReference type="SAM" id="MobiDB-lite"/>
    </source>
</evidence>
<dbReference type="Pfam" id="PF09305">
    <property type="entry name" value="TACI-CRD2"/>
    <property type="match status" value="1"/>
</dbReference>
<organism evidence="4 5">
    <name type="scientific">Varanus komodoensis</name>
    <name type="common">Komodo dragon</name>
    <dbReference type="NCBI Taxonomy" id="61221"/>
    <lineage>
        <taxon>Eukaryota</taxon>
        <taxon>Metazoa</taxon>
        <taxon>Chordata</taxon>
        <taxon>Craniata</taxon>
        <taxon>Vertebrata</taxon>
        <taxon>Euteleostomi</taxon>
        <taxon>Lepidosauria</taxon>
        <taxon>Squamata</taxon>
        <taxon>Bifurcata</taxon>
        <taxon>Unidentata</taxon>
        <taxon>Episquamata</taxon>
        <taxon>Toxicofera</taxon>
        <taxon>Anguimorpha</taxon>
        <taxon>Paleoanguimorpha</taxon>
        <taxon>Varanoidea</taxon>
        <taxon>Varanidae</taxon>
        <taxon>Varanus</taxon>
    </lineage>
</organism>
<name>A0A8D2KV91_VARKO</name>
<keyword evidence="5" id="KW-1185">Reference proteome</keyword>
<accession>A0A8D2KV91</accession>
<evidence type="ECO:0000259" key="3">
    <source>
        <dbReference type="Pfam" id="PF09305"/>
    </source>
</evidence>
<keyword evidence="2" id="KW-0812">Transmembrane</keyword>
<dbReference type="GO" id="GO:0002244">
    <property type="term" value="P:hematopoietic progenitor cell differentiation"/>
    <property type="evidence" value="ECO:0007669"/>
    <property type="project" value="TreeGrafter"/>
</dbReference>
<protein>
    <recommendedName>
        <fullName evidence="3">TACI cysteine-rich domain-containing protein</fullName>
    </recommendedName>
</protein>
<proteinExistence type="predicted"/>
<feature type="domain" description="TACI cysteine-rich" evidence="3">
    <location>
        <begin position="22"/>
        <end position="53"/>
    </location>
</feature>
<keyword evidence="2" id="KW-1133">Transmembrane helix</keyword>
<dbReference type="InterPro" id="IPR015384">
    <property type="entry name" value="TACI_Cys-rich-dom"/>
</dbReference>
<evidence type="ECO:0000256" key="2">
    <source>
        <dbReference type="SAM" id="Phobius"/>
    </source>
</evidence>
<dbReference type="InterPro" id="IPR022317">
    <property type="entry name" value="TNFR_13B"/>
</dbReference>
<evidence type="ECO:0000313" key="5">
    <source>
        <dbReference type="Proteomes" id="UP000694545"/>
    </source>
</evidence>
<feature type="compositionally biased region" description="Basic and acidic residues" evidence="1">
    <location>
        <begin position="135"/>
        <end position="146"/>
    </location>
</feature>
<dbReference type="PANTHER" id="PTHR15511">
    <property type="entry name" value="TUMOR NECROSIS FACTOR RECEPTOR SUPERFAMILY MEMBER 13B"/>
    <property type="match status" value="1"/>
</dbReference>
<dbReference type="Gene3D" id="4.10.1290.10">
    <property type="entry name" value="Tumor necrosis factor receptor superfamily"/>
    <property type="match status" value="1"/>
</dbReference>
<dbReference type="Ensembl" id="ENSVKKT00000009976.1">
    <property type="protein sequence ID" value="ENSVKKP00000009732.1"/>
    <property type="gene ID" value="ENSVKKG00000006869.1"/>
</dbReference>
<dbReference type="GO" id="GO:0001782">
    <property type="term" value="P:B cell homeostasis"/>
    <property type="evidence" value="ECO:0007669"/>
    <property type="project" value="TreeGrafter"/>
</dbReference>